<dbReference type="InterPro" id="IPR036402">
    <property type="entry name" value="EF-Ts_dimer_sf"/>
</dbReference>
<dbReference type="Gene3D" id="1.10.286.20">
    <property type="match status" value="1"/>
</dbReference>
<evidence type="ECO:0000313" key="8">
    <source>
        <dbReference type="Proteomes" id="UP000228809"/>
    </source>
</evidence>
<comment type="subcellular location">
    <subcellularLocation>
        <location evidence="5">Cytoplasm</location>
    </subcellularLocation>
</comment>
<feature type="region of interest" description="Involved in Mg(2+) ion dislocation from EF-Tu" evidence="5">
    <location>
        <begin position="80"/>
        <end position="83"/>
    </location>
</feature>
<comment type="function">
    <text evidence="5">Associates with the EF-Tu.GDP complex and induces the exchange of GDP to GTP. It remains bound to the aminoacyl-tRNA.EF-Tu.GTP complex up to the GTP hydrolysis stage on the ribosome.</text>
</comment>
<comment type="similarity">
    <text evidence="1 5">Belongs to the EF-Ts family.</text>
</comment>
<evidence type="ECO:0000313" key="7">
    <source>
        <dbReference type="EMBL" id="PIT91359.1"/>
    </source>
</evidence>
<name>A0A2M6WF06_9BACT</name>
<reference evidence="8" key="1">
    <citation type="submission" date="2017-09" db="EMBL/GenBank/DDBJ databases">
        <title>Depth-based differentiation of microbial function through sediment-hosted aquifers and enrichment of novel symbionts in the deep terrestrial subsurface.</title>
        <authorList>
            <person name="Probst A.J."/>
            <person name="Ladd B."/>
            <person name="Jarett J.K."/>
            <person name="Geller-Mcgrath D.E."/>
            <person name="Sieber C.M.K."/>
            <person name="Emerson J.B."/>
            <person name="Anantharaman K."/>
            <person name="Thomas B.C."/>
            <person name="Malmstrom R."/>
            <person name="Stieglmeier M."/>
            <person name="Klingl A."/>
            <person name="Woyke T."/>
            <person name="Ryan C.M."/>
            <person name="Banfield J.F."/>
        </authorList>
    </citation>
    <scope>NUCLEOTIDE SEQUENCE [LARGE SCALE GENOMIC DNA]</scope>
</reference>
<dbReference type="Gene3D" id="3.30.479.20">
    <property type="entry name" value="Elongation factor Ts, dimerisation domain"/>
    <property type="match status" value="1"/>
</dbReference>
<accession>A0A2M6WF06</accession>
<evidence type="ECO:0000256" key="3">
    <source>
        <dbReference type="ARBA" id="ARBA00022768"/>
    </source>
</evidence>
<evidence type="ECO:0000256" key="5">
    <source>
        <dbReference type="HAMAP-Rule" id="MF_00050"/>
    </source>
</evidence>
<dbReference type="Gene3D" id="1.10.8.10">
    <property type="entry name" value="DNA helicase RuvA subunit, C-terminal domain"/>
    <property type="match status" value="1"/>
</dbReference>
<dbReference type="InterPro" id="IPR014039">
    <property type="entry name" value="Transl_elong_EFTs/EF1B_dimer"/>
</dbReference>
<feature type="domain" description="Translation elongation factor EFTs/EF1B dimerisation" evidence="6">
    <location>
        <begin position="57"/>
        <end position="191"/>
    </location>
</feature>
<organism evidence="7 8">
    <name type="scientific">Candidatus Kaiserbacteria bacterium CG10_big_fil_rev_8_21_14_0_10_49_17</name>
    <dbReference type="NCBI Taxonomy" id="1974609"/>
    <lineage>
        <taxon>Bacteria</taxon>
        <taxon>Candidatus Kaiseribacteriota</taxon>
    </lineage>
</organism>
<dbReference type="HAMAP" id="MF_00050">
    <property type="entry name" value="EF_Ts"/>
    <property type="match status" value="1"/>
</dbReference>
<comment type="caution">
    <text evidence="7">The sequence shown here is derived from an EMBL/GenBank/DDBJ whole genome shotgun (WGS) entry which is preliminary data.</text>
</comment>
<evidence type="ECO:0000256" key="1">
    <source>
        <dbReference type="ARBA" id="ARBA00005532"/>
    </source>
</evidence>
<dbReference type="AlphaFoldDB" id="A0A2M6WF06"/>
<dbReference type="PANTHER" id="PTHR11741:SF0">
    <property type="entry name" value="ELONGATION FACTOR TS, MITOCHONDRIAL"/>
    <property type="match status" value="1"/>
</dbReference>
<evidence type="ECO:0000259" key="6">
    <source>
        <dbReference type="Pfam" id="PF00889"/>
    </source>
</evidence>
<dbReference type="InterPro" id="IPR001816">
    <property type="entry name" value="Transl_elong_EFTs/EF1B"/>
</dbReference>
<evidence type="ECO:0000256" key="2">
    <source>
        <dbReference type="ARBA" id="ARBA00016956"/>
    </source>
</evidence>
<dbReference type="FunFam" id="1.10.8.10:FF:000001">
    <property type="entry name" value="Elongation factor Ts"/>
    <property type="match status" value="1"/>
</dbReference>
<keyword evidence="4 5" id="KW-0648">Protein biosynthesis</keyword>
<dbReference type="SUPFAM" id="SSF46934">
    <property type="entry name" value="UBA-like"/>
    <property type="match status" value="1"/>
</dbReference>
<keyword evidence="3 5" id="KW-0251">Elongation factor</keyword>
<gene>
    <name evidence="5 7" type="primary">tsf</name>
    <name evidence="7" type="ORF">COU17_01025</name>
</gene>
<dbReference type="GO" id="GO:0003746">
    <property type="term" value="F:translation elongation factor activity"/>
    <property type="evidence" value="ECO:0007669"/>
    <property type="project" value="UniProtKB-UniRule"/>
</dbReference>
<dbReference type="GO" id="GO:0005737">
    <property type="term" value="C:cytoplasm"/>
    <property type="evidence" value="ECO:0007669"/>
    <property type="project" value="UniProtKB-SubCell"/>
</dbReference>
<dbReference type="SUPFAM" id="SSF54713">
    <property type="entry name" value="Elongation factor Ts (EF-Ts), dimerisation domain"/>
    <property type="match status" value="1"/>
</dbReference>
<dbReference type="Proteomes" id="UP000228809">
    <property type="component" value="Unassembled WGS sequence"/>
</dbReference>
<dbReference type="CDD" id="cd14275">
    <property type="entry name" value="UBA_EF-Ts"/>
    <property type="match status" value="1"/>
</dbReference>
<evidence type="ECO:0000256" key="4">
    <source>
        <dbReference type="ARBA" id="ARBA00022917"/>
    </source>
</evidence>
<dbReference type="InterPro" id="IPR009060">
    <property type="entry name" value="UBA-like_sf"/>
</dbReference>
<protein>
    <recommendedName>
        <fullName evidence="2 5">Elongation factor Ts</fullName>
        <shortName evidence="5">EF-Ts</shortName>
    </recommendedName>
</protein>
<keyword evidence="5" id="KW-0963">Cytoplasm</keyword>
<proteinExistence type="inferred from homology"/>
<dbReference type="PANTHER" id="PTHR11741">
    <property type="entry name" value="ELONGATION FACTOR TS"/>
    <property type="match status" value="1"/>
</dbReference>
<sequence length="192" mass="21164">MAQLDQVKELRDQTGVSIMQCKKALEEAGGDTEKALVLLRKSSSAIAAKKADRELGAGVVESYIHANKQVGTIVVLSCETDFVAKNEEFVALARDIAMHITASAPQFKHRNEVTDADTRAAEEVFRKEIAGKPADMQEKILQGKLDSFLSDKVLLEQAFIKDESRTIGGLIEEATQKFGERIEISSYCRYAI</sequence>
<dbReference type="EMBL" id="PFBJ01000004">
    <property type="protein sequence ID" value="PIT91359.1"/>
    <property type="molecule type" value="Genomic_DNA"/>
</dbReference>
<dbReference type="Pfam" id="PF00889">
    <property type="entry name" value="EF_TS"/>
    <property type="match status" value="1"/>
</dbReference>